<proteinExistence type="predicted"/>
<accession>A0ACC6S5N8</accession>
<keyword evidence="2" id="KW-1185">Reference proteome</keyword>
<dbReference type="EMBL" id="JBBMEW010000001">
    <property type="protein sequence ID" value="MEQ2525341.1"/>
    <property type="molecule type" value="Genomic_DNA"/>
</dbReference>
<organism evidence="1 2">
    <name type="scientific">Robertmurraya yapensis</name>
    <name type="common">ex Hitch et al 2024</name>
    <dbReference type="NCBI Taxonomy" id="3133160"/>
    <lineage>
        <taxon>Bacteria</taxon>
        <taxon>Bacillati</taxon>
        <taxon>Bacillota</taxon>
        <taxon>Bacilli</taxon>
        <taxon>Bacillales</taxon>
        <taxon>Bacillaceae</taxon>
        <taxon>Robertmurraya</taxon>
    </lineage>
</organism>
<gene>
    <name evidence="1" type="ORF">WMO40_01405</name>
</gene>
<evidence type="ECO:0000313" key="1">
    <source>
        <dbReference type="EMBL" id="MEQ2525341.1"/>
    </source>
</evidence>
<name>A0ACC6S5N8_9BACI</name>
<protein>
    <submittedName>
        <fullName evidence="1">Ribonuclease H-like YkuK family protein</fullName>
    </submittedName>
</protein>
<dbReference type="Proteomes" id="UP001439875">
    <property type="component" value="Unassembled WGS sequence"/>
</dbReference>
<sequence>MVNDIRFQNLQERNMSFEDVFNRILKFMNRNQRGNYRLMIGTDSQVHHDYTLFITGIVIQSEGKGVWACIRKVSVPRKMGPLHERISRETSLTEEIVALFTEEKKNRMIDIILPHIYHGATFTMEGHIDIGSGKKNKTKIYVEEMMARIESMGLEPKIKPNSFVASSYANRFTK</sequence>
<comment type="caution">
    <text evidence="1">The sequence shown here is derived from an EMBL/GenBank/DDBJ whole genome shotgun (WGS) entry which is preliminary data.</text>
</comment>
<reference evidence="1" key="1">
    <citation type="submission" date="2024-03" db="EMBL/GenBank/DDBJ databases">
        <title>Human intestinal bacterial collection.</title>
        <authorList>
            <person name="Pauvert C."/>
            <person name="Hitch T.C.A."/>
            <person name="Clavel T."/>
        </authorList>
    </citation>
    <scope>NUCLEOTIDE SEQUENCE</scope>
    <source>
        <strain evidence="1">CLA-AA-H227</strain>
    </source>
</reference>
<evidence type="ECO:0000313" key="2">
    <source>
        <dbReference type="Proteomes" id="UP001439875"/>
    </source>
</evidence>